<feature type="domain" description="Vta1/callose synthase N-terminal" evidence="4">
    <location>
        <begin position="61"/>
        <end position="119"/>
    </location>
</feature>
<evidence type="ECO:0000313" key="6">
    <source>
        <dbReference type="Proteomes" id="UP000585474"/>
    </source>
</evidence>
<evidence type="ECO:0000256" key="3">
    <source>
        <dbReference type="SAM" id="MobiDB-lite"/>
    </source>
</evidence>
<dbReference type="EMBL" id="BJWL01000017">
    <property type="protein sequence ID" value="GFZ05283.1"/>
    <property type="molecule type" value="Genomic_DNA"/>
</dbReference>
<dbReference type="GO" id="GO:0046527">
    <property type="term" value="F:glucosyltransferase activity"/>
    <property type="evidence" value="ECO:0007669"/>
    <property type="project" value="TreeGrafter"/>
</dbReference>
<gene>
    <name evidence="5" type="ORF">Acr_17g0008550</name>
</gene>
<organism evidence="5 6">
    <name type="scientific">Actinidia rufa</name>
    <dbReference type="NCBI Taxonomy" id="165716"/>
    <lineage>
        <taxon>Eukaryota</taxon>
        <taxon>Viridiplantae</taxon>
        <taxon>Streptophyta</taxon>
        <taxon>Embryophyta</taxon>
        <taxon>Tracheophyta</taxon>
        <taxon>Spermatophyta</taxon>
        <taxon>Magnoliopsida</taxon>
        <taxon>eudicotyledons</taxon>
        <taxon>Gunneridae</taxon>
        <taxon>Pentapetalae</taxon>
        <taxon>asterids</taxon>
        <taxon>Ericales</taxon>
        <taxon>Actinidiaceae</taxon>
        <taxon>Actinidia</taxon>
    </lineage>
</organism>
<dbReference type="PANTHER" id="PTHR12741:SF22">
    <property type="entry name" value="CALLOSE SYNTHASE 8-RELATED"/>
    <property type="match status" value="1"/>
</dbReference>
<name>A0A7J0G3C7_9ERIC</name>
<comment type="caution">
    <text evidence="5">The sequence shown here is derived from an EMBL/GenBank/DDBJ whole genome shotgun (WGS) entry which is preliminary data.</text>
</comment>
<dbReference type="InterPro" id="IPR039431">
    <property type="entry name" value="Vta1/CALS_N"/>
</dbReference>
<evidence type="ECO:0000256" key="1">
    <source>
        <dbReference type="ARBA" id="ARBA00004308"/>
    </source>
</evidence>
<dbReference type="Proteomes" id="UP000585474">
    <property type="component" value="Unassembled WGS sequence"/>
</dbReference>
<evidence type="ECO:0000256" key="2">
    <source>
        <dbReference type="ARBA" id="ARBA00023136"/>
    </source>
</evidence>
<dbReference type="Pfam" id="PF04652">
    <property type="entry name" value="Vta1"/>
    <property type="match status" value="1"/>
</dbReference>
<comment type="subcellular location">
    <subcellularLocation>
        <location evidence="1">Endomembrane system</location>
    </subcellularLocation>
</comment>
<dbReference type="OrthoDB" id="1880850at2759"/>
<accession>A0A7J0G3C7</accession>
<reference evidence="5 6" key="1">
    <citation type="submission" date="2019-07" db="EMBL/GenBank/DDBJ databases">
        <title>De Novo Assembly of kiwifruit Actinidia rufa.</title>
        <authorList>
            <person name="Sugita-Konishi S."/>
            <person name="Sato K."/>
            <person name="Mori E."/>
            <person name="Abe Y."/>
            <person name="Kisaki G."/>
            <person name="Hamano K."/>
            <person name="Suezawa K."/>
            <person name="Otani M."/>
            <person name="Fukuda T."/>
            <person name="Manabe T."/>
            <person name="Gomi K."/>
            <person name="Tabuchi M."/>
            <person name="Akimitsu K."/>
            <person name="Kataoka I."/>
        </authorList>
    </citation>
    <scope>NUCLEOTIDE SEQUENCE [LARGE SCALE GENOMIC DNA]</scope>
    <source>
        <strain evidence="6">cv. Fuchu</strain>
    </source>
</reference>
<proteinExistence type="predicted"/>
<keyword evidence="2" id="KW-0472">Membrane</keyword>
<dbReference type="GO" id="GO:0012505">
    <property type="term" value="C:endomembrane system"/>
    <property type="evidence" value="ECO:0007669"/>
    <property type="project" value="UniProtKB-SubCell"/>
</dbReference>
<evidence type="ECO:0000313" key="5">
    <source>
        <dbReference type="EMBL" id="GFZ05283.1"/>
    </source>
</evidence>
<dbReference type="AlphaFoldDB" id="A0A7J0G3C7"/>
<feature type="region of interest" description="Disordered" evidence="3">
    <location>
        <begin position="1"/>
        <end position="25"/>
    </location>
</feature>
<dbReference type="InterPro" id="IPR023175">
    <property type="entry name" value="Vta1/CALS_N_sf"/>
</dbReference>
<dbReference type="PANTHER" id="PTHR12741">
    <property type="entry name" value="LYST-INTERACTING PROTEIN LIP5 DOPAMINE RESPONSIVE PROTEIN DRG-1"/>
    <property type="match status" value="1"/>
</dbReference>
<protein>
    <submittedName>
        <fullName evidence="5">Glucan synthase-like 4</fullName>
    </submittedName>
</protein>
<sequence length="469" mass="53744">MSSEIVVAEPINEGTSNSNRRDYISGNRNPFTRSITYGRYRDSVHEPFDSEKLPVSLVSEIQKFLRVANLIEIEQPRVAYLCRFHAFEVAHNLDGNSSGRGVRQFKTSLLQRLEQDEEVTFGRRKEKSDIRELRRVYHAYEDYIIKHTGDNLENREKSNKARAIASVLFEVLGAVSKAADSQALVDRDNINEKSEFFVPYNILPLDEGGLDQAIMQLPEIKVAVAAVRNVRGLPFLENFGRRMANMDLFDWLQFCFGFQKGNVANQREHIILLLANTHIRQSPKQTNMSKMAYELHNMLIGAISMTTGEKVMPVYGGESESFLNNLVSPIYRVILEGSVTTTQDENREENEVEEAAINEVQEQKWLGKTNFIEVRSFWQIFRAFDRMWSFFILSLQAMIIMASHDLESPLQLFDATILEDVMSIFITSAGLKLIQGQSWISEGFGFGVKKLTEGFQVEWLQGWRLNVWG</sequence>
<dbReference type="GO" id="GO:0005886">
    <property type="term" value="C:plasma membrane"/>
    <property type="evidence" value="ECO:0007669"/>
    <property type="project" value="TreeGrafter"/>
</dbReference>
<evidence type="ECO:0000259" key="4">
    <source>
        <dbReference type="Pfam" id="PF04652"/>
    </source>
</evidence>
<dbReference type="Gene3D" id="1.25.40.270">
    <property type="entry name" value="Vacuolar protein sorting-associated protein vta1"/>
    <property type="match status" value="1"/>
</dbReference>
<keyword evidence="6" id="KW-1185">Reference proteome</keyword>